<gene>
    <name evidence="2" type="ORF">PIB30_048712</name>
</gene>
<keyword evidence="3" id="KW-1185">Reference proteome</keyword>
<dbReference type="SUPFAM" id="SSF81383">
    <property type="entry name" value="F-box domain"/>
    <property type="match status" value="1"/>
</dbReference>
<feature type="domain" description="F-box" evidence="1">
    <location>
        <begin position="17"/>
        <end position="57"/>
    </location>
</feature>
<dbReference type="PANTHER" id="PTHR31672:SF13">
    <property type="entry name" value="F-BOX PROTEIN CPR30-LIKE"/>
    <property type="match status" value="1"/>
</dbReference>
<proteinExistence type="predicted"/>
<evidence type="ECO:0000259" key="1">
    <source>
        <dbReference type="SMART" id="SM00256"/>
    </source>
</evidence>
<dbReference type="InterPro" id="IPR011043">
    <property type="entry name" value="Gal_Oxase/kelch_b-propeller"/>
</dbReference>
<dbReference type="InterPro" id="IPR050796">
    <property type="entry name" value="SCF_F-box_component"/>
</dbReference>
<name>A0ABU6UFU4_9FABA</name>
<protein>
    <recommendedName>
        <fullName evidence="1">F-box domain-containing protein</fullName>
    </recommendedName>
</protein>
<organism evidence="2 3">
    <name type="scientific">Stylosanthes scabra</name>
    <dbReference type="NCBI Taxonomy" id="79078"/>
    <lineage>
        <taxon>Eukaryota</taxon>
        <taxon>Viridiplantae</taxon>
        <taxon>Streptophyta</taxon>
        <taxon>Embryophyta</taxon>
        <taxon>Tracheophyta</taxon>
        <taxon>Spermatophyta</taxon>
        <taxon>Magnoliopsida</taxon>
        <taxon>eudicotyledons</taxon>
        <taxon>Gunneridae</taxon>
        <taxon>Pentapetalae</taxon>
        <taxon>rosids</taxon>
        <taxon>fabids</taxon>
        <taxon>Fabales</taxon>
        <taxon>Fabaceae</taxon>
        <taxon>Papilionoideae</taxon>
        <taxon>50 kb inversion clade</taxon>
        <taxon>dalbergioids sensu lato</taxon>
        <taxon>Dalbergieae</taxon>
        <taxon>Pterocarpus clade</taxon>
        <taxon>Stylosanthes</taxon>
    </lineage>
</organism>
<dbReference type="SMART" id="SM00256">
    <property type="entry name" value="FBOX"/>
    <property type="match status" value="1"/>
</dbReference>
<dbReference type="SUPFAM" id="SSF50965">
    <property type="entry name" value="Galactose oxidase, central domain"/>
    <property type="match status" value="1"/>
</dbReference>
<dbReference type="Pfam" id="PF00646">
    <property type="entry name" value="F-box"/>
    <property type="match status" value="1"/>
</dbReference>
<evidence type="ECO:0000313" key="2">
    <source>
        <dbReference type="EMBL" id="MED6160157.1"/>
    </source>
</evidence>
<dbReference type="CDD" id="cd22157">
    <property type="entry name" value="F-box_AtFBW1-like"/>
    <property type="match status" value="1"/>
</dbReference>
<dbReference type="InterPro" id="IPR001810">
    <property type="entry name" value="F-box_dom"/>
</dbReference>
<dbReference type="EMBL" id="JASCZI010121150">
    <property type="protein sequence ID" value="MED6160157.1"/>
    <property type="molecule type" value="Genomic_DNA"/>
</dbReference>
<dbReference type="InterPro" id="IPR036047">
    <property type="entry name" value="F-box-like_dom_sf"/>
</dbReference>
<reference evidence="2 3" key="1">
    <citation type="journal article" date="2023" name="Plants (Basel)">
        <title>Bridging the Gap: Combining Genomics and Transcriptomics Approaches to Understand Stylosanthes scabra, an Orphan Legume from the Brazilian Caatinga.</title>
        <authorList>
            <person name="Ferreira-Neto J.R.C."/>
            <person name="da Silva M.D."/>
            <person name="Binneck E."/>
            <person name="de Melo N.F."/>
            <person name="da Silva R.H."/>
            <person name="de Melo A.L.T.M."/>
            <person name="Pandolfi V."/>
            <person name="Bustamante F.O."/>
            <person name="Brasileiro-Vidal A.C."/>
            <person name="Benko-Iseppon A.M."/>
        </authorList>
    </citation>
    <scope>NUCLEOTIDE SEQUENCE [LARGE SCALE GENOMIC DNA]</scope>
    <source>
        <tissue evidence="2">Leaves</tissue>
    </source>
</reference>
<dbReference type="Proteomes" id="UP001341840">
    <property type="component" value="Unassembled WGS sequence"/>
</dbReference>
<dbReference type="NCBIfam" id="TIGR01640">
    <property type="entry name" value="F_box_assoc_1"/>
    <property type="match status" value="1"/>
</dbReference>
<dbReference type="InterPro" id="IPR017451">
    <property type="entry name" value="F-box-assoc_interact_dom"/>
</dbReference>
<sequence length="412" mass="47789">MEHFNLSKKHKSMNDILPVELIRIIFLMVPAKQLARFRCVSKLWHSLISDPHFAQSHFNLHSATPSPSCLFVKALTEAYFVHLDPLINVSSASASASVKEVSLPFKKKAPSEFRLMGCCRGFVLFHRERHFLVVWNPLTGSSQRISYSRVESRSYLHRYSDAIIYGFGYDDSQDDYIVVLAWRDRYPQSQRLQNHLDCFSLRTNSWINLDPALPKPLGWREWQPCGLFLNGAIHWLSYDLHSYIDAILIFDLKDRSFSKISIPELLVRSSANLIVLGGCLALDIHDHHKTYIWVMKEYKVQSSWTLMYEIPYGDCDPLCLSNGFGSDIILLEYSEGYTKIRFAKYNASGELLQHFNHPSPHNSFKHRRLKHFIVHTESLLPFPSDLKDMDKKKKTGHRVRGECFEQVEHEEA</sequence>
<dbReference type="Gene3D" id="1.20.1280.50">
    <property type="match status" value="1"/>
</dbReference>
<accession>A0ABU6UFU4</accession>
<dbReference type="Pfam" id="PF07734">
    <property type="entry name" value="FBA_1"/>
    <property type="match status" value="1"/>
</dbReference>
<comment type="caution">
    <text evidence="2">The sequence shown here is derived from an EMBL/GenBank/DDBJ whole genome shotgun (WGS) entry which is preliminary data.</text>
</comment>
<evidence type="ECO:0000313" key="3">
    <source>
        <dbReference type="Proteomes" id="UP001341840"/>
    </source>
</evidence>
<dbReference type="InterPro" id="IPR006527">
    <property type="entry name" value="F-box-assoc_dom_typ1"/>
</dbReference>
<dbReference type="PANTHER" id="PTHR31672">
    <property type="entry name" value="BNACNNG10540D PROTEIN"/>
    <property type="match status" value="1"/>
</dbReference>